<evidence type="ECO:0000313" key="2">
    <source>
        <dbReference type="Proteomes" id="UP000283993"/>
    </source>
</evidence>
<evidence type="ECO:0000313" key="1">
    <source>
        <dbReference type="EMBL" id="ROO24747.1"/>
    </source>
</evidence>
<accession>A0A423PGN4</accession>
<dbReference type="EMBL" id="AYKH01000041">
    <property type="protein sequence ID" value="ROO24747.1"/>
    <property type="molecule type" value="Genomic_DNA"/>
</dbReference>
<proteinExistence type="predicted"/>
<comment type="caution">
    <text evidence="1">The sequence shown here is derived from an EMBL/GenBank/DDBJ whole genome shotgun (WGS) entry which is preliminary data.</text>
</comment>
<dbReference type="AlphaFoldDB" id="A0A423PGN4"/>
<protein>
    <recommendedName>
        <fullName evidence="3">Nucleotide-diphospho-sugar transferase domain-containing protein</fullName>
    </recommendedName>
</protein>
<name>A0A423PGN4_9GAMM</name>
<keyword evidence="2" id="KW-1185">Reference proteome</keyword>
<sequence>MSSPRIPGAAEDVPAANRYLEPRSLPRRLRHQRRDLIWRARLRFGSVYGRRDAATRPDPACPELAVGAVAMGDKYADWCLTMITSLRDRGAYQGPIYVITDLPELFEPLDNVVVVHAPPAGNRLIAKGCKQVLMHYVSEPVFLYLDSDLVVASPLAAWYETMKPALATWPLLCYSNDKPVDNAYHGGVVLVDMKRGMPIVERWEKVVRSGRWQSDQTCLYSVAGPDGPGHFPDTGFILLRYLFDGAGAEACIVHVTNKVIREYPREEVQRYLSQELGVTRLPQSFD</sequence>
<dbReference type="Proteomes" id="UP000283993">
    <property type="component" value="Unassembled WGS sequence"/>
</dbReference>
<dbReference type="RefSeq" id="WP_123631990.1">
    <property type="nucleotide sequence ID" value="NZ_AYKH01000041.1"/>
</dbReference>
<organism evidence="1 2">
    <name type="scientific">Salinisphaera orenii MK-B5</name>
    <dbReference type="NCBI Taxonomy" id="856730"/>
    <lineage>
        <taxon>Bacteria</taxon>
        <taxon>Pseudomonadati</taxon>
        <taxon>Pseudomonadota</taxon>
        <taxon>Gammaproteobacteria</taxon>
        <taxon>Salinisphaerales</taxon>
        <taxon>Salinisphaeraceae</taxon>
        <taxon>Salinisphaera</taxon>
    </lineage>
</organism>
<dbReference type="InterPro" id="IPR029044">
    <property type="entry name" value="Nucleotide-diphossugar_trans"/>
</dbReference>
<reference evidence="1 2" key="1">
    <citation type="submission" date="2013-10" db="EMBL/GenBank/DDBJ databases">
        <title>Salinisphaera orenii MK-B5 Genome Sequencing.</title>
        <authorList>
            <person name="Lai Q."/>
            <person name="Li C."/>
            <person name="Shao Z."/>
        </authorList>
    </citation>
    <scope>NUCLEOTIDE SEQUENCE [LARGE SCALE GENOMIC DNA]</scope>
    <source>
        <strain evidence="1 2">MK-B5</strain>
    </source>
</reference>
<gene>
    <name evidence="1" type="ORF">SAOR_14085</name>
</gene>
<evidence type="ECO:0008006" key="3">
    <source>
        <dbReference type="Google" id="ProtNLM"/>
    </source>
</evidence>
<dbReference type="SUPFAM" id="SSF53448">
    <property type="entry name" value="Nucleotide-diphospho-sugar transferases"/>
    <property type="match status" value="1"/>
</dbReference>